<keyword evidence="1" id="KW-0472">Membrane</keyword>
<evidence type="ECO:0000256" key="1">
    <source>
        <dbReference type="SAM" id="Phobius"/>
    </source>
</evidence>
<keyword evidence="1" id="KW-0812">Transmembrane</keyword>
<gene>
    <name evidence="2" type="ORF">ERJ68_04085</name>
</gene>
<dbReference type="GO" id="GO:0008643">
    <property type="term" value="P:carbohydrate transport"/>
    <property type="evidence" value="ECO:0007669"/>
    <property type="project" value="InterPro"/>
</dbReference>
<comment type="caution">
    <text evidence="2">The sequence shown here is derived from an EMBL/GenBank/DDBJ whole genome shotgun (WGS) entry which is preliminary data.</text>
</comment>
<organism evidence="2 3">
    <name type="scientific">Aphanocapsa feldmannii 277cI</name>
    <dbReference type="NCBI Taxonomy" id="2507554"/>
    <lineage>
        <taxon>Bacteria</taxon>
        <taxon>Bacillati</taxon>
        <taxon>Cyanobacteriota</taxon>
        <taxon>Cyanophyceae</taxon>
        <taxon>Oscillatoriophycideae</taxon>
        <taxon>Chroococcales</taxon>
        <taxon>Microcystaceae</taxon>
        <taxon>Aphanocapsa</taxon>
    </lineage>
</organism>
<dbReference type="InterPro" id="IPR036259">
    <property type="entry name" value="MFS_trans_sf"/>
</dbReference>
<sequence>TNVRFRKVLMLYLLLWYALQLMQTVSLVYLRVVLHLQGSLALAMPMLFQLSAVAGLWVWSNVSRRRGRVHALRWGVYLWGIALVLALLLQPLDLADGPFAGPATSFATITLLVTITLLGLGGSTAFLIPWSLLPDAIDADPDRPAGLYTAWMVLVQKVGIGFGIFFLGIVLEFSGYVADLGLDQTPLALTTIRLCISVIPGVLIALGLIVMRRWPERAARAVEAA</sequence>
<evidence type="ECO:0000313" key="2">
    <source>
        <dbReference type="EMBL" id="TGH23251.1"/>
    </source>
</evidence>
<dbReference type="EMBL" id="SRMN01000053">
    <property type="protein sequence ID" value="TGH23251.1"/>
    <property type="molecule type" value="Genomic_DNA"/>
</dbReference>
<keyword evidence="1" id="KW-1133">Transmembrane helix</keyword>
<protein>
    <submittedName>
        <fullName evidence="2">MFS transporter</fullName>
    </submittedName>
</protein>
<feature type="non-terminal residue" evidence="2">
    <location>
        <position position="1"/>
    </location>
</feature>
<accession>A0A524RTX8</accession>
<dbReference type="GO" id="GO:0005886">
    <property type="term" value="C:plasma membrane"/>
    <property type="evidence" value="ECO:0007669"/>
    <property type="project" value="TreeGrafter"/>
</dbReference>
<feature type="transmembrane region" description="Helical" evidence="1">
    <location>
        <begin position="12"/>
        <end position="34"/>
    </location>
</feature>
<feature type="transmembrane region" description="Helical" evidence="1">
    <location>
        <begin position="191"/>
        <end position="211"/>
    </location>
</feature>
<dbReference type="SUPFAM" id="SSF103473">
    <property type="entry name" value="MFS general substrate transporter"/>
    <property type="match status" value="1"/>
</dbReference>
<evidence type="ECO:0000313" key="3">
    <source>
        <dbReference type="Proteomes" id="UP000315454"/>
    </source>
</evidence>
<proteinExistence type="predicted"/>
<dbReference type="InterPro" id="IPR039672">
    <property type="entry name" value="MFS_2"/>
</dbReference>
<dbReference type="PANTHER" id="PTHR11328">
    <property type="entry name" value="MAJOR FACILITATOR SUPERFAMILY DOMAIN-CONTAINING PROTEIN"/>
    <property type="match status" value="1"/>
</dbReference>
<reference evidence="2 3" key="1">
    <citation type="journal article" date="2019" name="mSystems">
        <title>Life at home and on the roam: Genomic adaptions reflect the dual lifestyle of an intracellular, facultative symbiont.</title>
        <authorList>
            <person name="Burgsdorf I."/>
        </authorList>
    </citation>
    <scope>NUCLEOTIDE SEQUENCE [LARGE SCALE GENOMIC DNA]</scope>
    <source>
        <strain evidence="2">277cI</strain>
    </source>
</reference>
<dbReference type="Pfam" id="PF13347">
    <property type="entry name" value="MFS_2"/>
    <property type="match status" value="1"/>
</dbReference>
<feature type="transmembrane region" description="Helical" evidence="1">
    <location>
        <begin position="40"/>
        <end position="59"/>
    </location>
</feature>
<dbReference type="AlphaFoldDB" id="A0A524RTX8"/>
<dbReference type="Proteomes" id="UP000315454">
    <property type="component" value="Unassembled WGS sequence"/>
</dbReference>
<dbReference type="GO" id="GO:0015293">
    <property type="term" value="F:symporter activity"/>
    <property type="evidence" value="ECO:0007669"/>
    <property type="project" value="InterPro"/>
</dbReference>
<feature type="transmembrane region" description="Helical" evidence="1">
    <location>
        <begin position="109"/>
        <end position="133"/>
    </location>
</feature>
<feature type="transmembrane region" description="Helical" evidence="1">
    <location>
        <begin position="71"/>
        <end position="89"/>
    </location>
</feature>
<feature type="transmembrane region" description="Helical" evidence="1">
    <location>
        <begin position="145"/>
        <end position="171"/>
    </location>
</feature>
<dbReference type="PANTHER" id="PTHR11328:SF24">
    <property type="entry name" value="MAJOR FACILITATOR SUPERFAMILY (MFS) PROFILE DOMAIN-CONTAINING PROTEIN"/>
    <property type="match status" value="1"/>
</dbReference>
<name>A0A524RTX8_9CHRO</name>
<dbReference type="Gene3D" id="1.20.1250.20">
    <property type="entry name" value="MFS general substrate transporter like domains"/>
    <property type="match status" value="1"/>
</dbReference>